<dbReference type="KEGG" id="sdn:Sden_3496"/>
<dbReference type="AlphaFoldDB" id="Q12IF5"/>
<keyword evidence="1" id="KW-1133">Transmembrane helix</keyword>
<accession>Q12IF5</accession>
<gene>
    <name evidence="2" type="ordered locus">Sden_3496</name>
</gene>
<dbReference type="Proteomes" id="UP000001982">
    <property type="component" value="Chromosome"/>
</dbReference>
<sequence length="97" mass="10828">MRFNLNELTLKLKALPPLLAVSYCLLGLLGFALLPLILPLVAIAALIATLGLRRFSRHYLPPKMGQTYPKVRLSTLYKSDPHIDKVNATEFDNQPAK</sequence>
<reference evidence="2 3" key="1">
    <citation type="submission" date="2006-03" db="EMBL/GenBank/DDBJ databases">
        <title>Complete sequence of Shewanella denitrificans OS217.</title>
        <authorList>
            <consortium name="US DOE Joint Genome Institute"/>
            <person name="Copeland A."/>
            <person name="Lucas S."/>
            <person name="Lapidus A."/>
            <person name="Barry K."/>
            <person name="Detter J.C."/>
            <person name="Glavina del Rio T."/>
            <person name="Hammon N."/>
            <person name="Israni S."/>
            <person name="Dalin E."/>
            <person name="Tice H."/>
            <person name="Pitluck S."/>
            <person name="Brettin T."/>
            <person name="Bruce D."/>
            <person name="Han C."/>
            <person name="Tapia R."/>
            <person name="Gilna P."/>
            <person name="Kiss H."/>
            <person name="Schmutz J."/>
            <person name="Larimer F."/>
            <person name="Land M."/>
            <person name="Hauser L."/>
            <person name="Kyrpides N."/>
            <person name="Lykidis A."/>
            <person name="Richardson P."/>
        </authorList>
    </citation>
    <scope>NUCLEOTIDE SEQUENCE [LARGE SCALE GENOMIC DNA]</scope>
    <source>
        <strain evidence="3">OS217 / ATCC BAA-1090 / DSM 15013</strain>
    </source>
</reference>
<evidence type="ECO:0000256" key="1">
    <source>
        <dbReference type="SAM" id="Phobius"/>
    </source>
</evidence>
<protein>
    <submittedName>
        <fullName evidence="2">Uncharacterized protein</fullName>
    </submittedName>
</protein>
<dbReference type="EMBL" id="CP000302">
    <property type="protein sequence ID" value="ABE56771.1"/>
    <property type="molecule type" value="Genomic_DNA"/>
</dbReference>
<keyword evidence="1" id="KW-0812">Transmembrane</keyword>
<evidence type="ECO:0000313" key="3">
    <source>
        <dbReference type="Proteomes" id="UP000001982"/>
    </source>
</evidence>
<keyword evidence="1" id="KW-0472">Membrane</keyword>
<organism evidence="2 3">
    <name type="scientific">Shewanella denitrificans (strain OS217 / ATCC BAA-1090 / DSM 15013)</name>
    <dbReference type="NCBI Taxonomy" id="318161"/>
    <lineage>
        <taxon>Bacteria</taxon>
        <taxon>Pseudomonadati</taxon>
        <taxon>Pseudomonadota</taxon>
        <taxon>Gammaproteobacteria</taxon>
        <taxon>Alteromonadales</taxon>
        <taxon>Shewanellaceae</taxon>
        <taxon>Shewanella</taxon>
    </lineage>
</organism>
<evidence type="ECO:0000313" key="2">
    <source>
        <dbReference type="EMBL" id="ABE56771.1"/>
    </source>
</evidence>
<proteinExistence type="predicted"/>
<dbReference type="RefSeq" id="WP_011497911.1">
    <property type="nucleotide sequence ID" value="NC_007954.1"/>
</dbReference>
<name>Q12IF5_SHEDO</name>
<feature type="transmembrane region" description="Helical" evidence="1">
    <location>
        <begin position="20"/>
        <end position="48"/>
    </location>
</feature>
<keyword evidence="3" id="KW-1185">Reference proteome</keyword>
<dbReference type="HOGENOM" id="CLU_2345096_0_0_6"/>